<keyword evidence="2" id="KW-0997">Cell inner membrane</keyword>
<dbReference type="InterPro" id="IPR032255">
    <property type="entry name" value="HBM"/>
</dbReference>
<evidence type="ECO:0000313" key="11">
    <source>
        <dbReference type="Proteomes" id="UP000253226"/>
    </source>
</evidence>
<evidence type="ECO:0000259" key="8">
    <source>
        <dbReference type="PROSITE" id="PS50192"/>
    </source>
</evidence>
<reference evidence="10 11" key="1">
    <citation type="submission" date="2014-07" db="EMBL/GenBank/DDBJ databases">
        <title>Draft genome sequence of Thalassospira profundimaris 35.</title>
        <authorList>
            <person name="Lai Q."/>
            <person name="Shao Z."/>
        </authorList>
    </citation>
    <scope>NUCLEOTIDE SEQUENCE [LARGE SCALE GENOMIC DNA]</scope>
    <source>
        <strain evidence="10 11">35</strain>
    </source>
</reference>
<keyword evidence="6" id="KW-0472">Membrane</keyword>
<dbReference type="GO" id="GO:0006935">
    <property type="term" value="P:chemotaxis"/>
    <property type="evidence" value="ECO:0007669"/>
    <property type="project" value="InterPro"/>
</dbReference>
<feature type="domain" description="HAMP" evidence="9">
    <location>
        <begin position="207"/>
        <end position="260"/>
    </location>
</feature>
<dbReference type="Gene3D" id="6.10.340.10">
    <property type="match status" value="1"/>
</dbReference>
<evidence type="ECO:0000256" key="3">
    <source>
        <dbReference type="ARBA" id="ARBA00023224"/>
    </source>
</evidence>
<gene>
    <name evidence="10" type="ORF">TH19_17205</name>
</gene>
<dbReference type="Gene3D" id="1.10.287.950">
    <property type="entry name" value="Methyl-accepting chemotaxis protein"/>
    <property type="match status" value="1"/>
</dbReference>
<dbReference type="CDD" id="cd06225">
    <property type="entry name" value="HAMP"/>
    <property type="match status" value="1"/>
</dbReference>
<comment type="caution">
    <text evidence="10">The sequence shown here is derived from an EMBL/GenBank/DDBJ whole genome shotgun (WGS) entry which is preliminary data.</text>
</comment>
<accession>A0A367W1L0</accession>
<evidence type="ECO:0000313" key="10">
    <source>
        <dbReference type="EMBL" id="RCK33645.1"/>
    </source>
</evidence>
<sequence>MISAFNNLKISTKVFGGFGLVLLLLAGIALLGVVSISNVSGDFVRYRQIALQSMQAGRVQSNLLEARVALKDFLLTDNQESEQNVRKRLSATLDLNQELVGYLIRPERISVATEAGKNLKVYQETFEQVAALPASDPARADLVTNKLDKIGPVVAGELEQLKLVIKSEQDEIGPRATKAAEQSTLITEILSGLAIVLGAAAAWLIGKGISNPIRAITDAMNELAGGNKQTDIPGQGRQDEIGDMSKAVLVFKENMIKAEELAAQEVEASRAREARARKISELTSGFDAEISAVLKTLASAATEMQATATGMSSTAEETSRQSGIVAAAAEQASTNVQTVASATEELSASIAEINQQVNQSSAVAGRAVDDAEKTNAQVRGLAEAAQKIGNVVGLISEIAEQTNLLALNATIEAARAGDAGKGFAVVAAEVKNLATATSRATEDITSQITNIQNETEDAVEAIASISSTIAEISEISAAIASAVEEQGAATLEITRNVQEASVGTSEVTTNIVSVNEAAGSTGAAAEQVLSAASELSHESETLRKKVQAFLDAVRAA</sequence>
<dbReference type="GO" id="GO:0007165">
    <property type="term" value="P:signal transduction"/>
    <property type="evidence" value="ECO:0007669"/>
    <property type="project" value="UniProtKB-KW"/>
</dbReference>
<dbReference type="PRINTS" id="PR00260">
    <property type="entry name" value="CHEMTRNSDUCR"/>
</dbReference>
<dbReference type="SMART" id="SM00283">
    <property type="entry name" value="MA"/>
    <property type="match status" value="1"/>
</dbReference>
<evidence type="ECO:0000256" key="1">
    <source>
        <dbReference type="ARBA" id="ARBA00004429"/>
    </source>
</evidence>
<dbReference type="PANTHER" id="PTHR32089:SF112">
    <property type="entry name" value="LYSOZYME-LIKE PROTEIN-RELATED"/>
    <property type="match status" value="1"/>
</dbReference>
<evidence type="ECO:0000259" key="7">
    <source>
        <dbReference type="PROSITE" id="PS50111"/>
    </source>
</evidence>
<dbReference type="SMART" id="SM00304">
    <property type="entry name" value="HAMP"/>
    <property type="match status" value="1"/>
</dbReference>
<dbReference type="PROSITE" id="PS50192">
    <property type="entry name" value="T_SNARE"/>
    <property type="match status" value="1"/>
</dbReference>
<comment type="similarity">
    <text evidence="4">Belongs to the methyl-accepting chemotaxis (MCP) protein family.</text>
</comment>
<keyword evidence="6" id="KW-0812">Transmembrane</keyword>
<dbReference type="Pfam" id="PF00015">
    <property type="entry name" value="MCPsignal"/>
    <property type="match status" value="1"/>
</dbReference>
<feature type="domain" description="Methyl-accepting transducer" evidence="7">
    <location>
        <begin position="300"/>
        <end position="536"/>
    </location>
</feature>
<keyword evidence="6" id="KW-1133">Transmembrane helix</keyword>
<dbReference type="EMBL" id="JPWF01000012">
    <property type="protein sequence ID" value="RCK33645.1"/>
    <property type="molecule type" value="Genomic_DNA"/>
</dbReference>
<dbReference type="InterPro" id="IPR004090">
    <property type="entry name" value="Chemotax_Me-accpt_rcpt"/>
</dbReference>
<feature type="transmembrane region" description="Helical" evidence="6">
    <location>
        <begin position="185"/>
        <end position="205"/>
    </location>
</feature>
<evidence type="ECO:0000256" key="6">
    <source>
        <dbReference type="SAM" id="Phobius"/>
    </source>
</evidence>
<keyword evidence="3 5" id="KW-0807">Transducer</keyword>
<evidence type="ECO:0000259" key="9">
    <source>
        <dbReference type="PROSITE" id="PS50885"/>
    </source>
</evidence>
<dbReference type="RefSeq" id="WP_181846453.1">
    <property type="nucleotide sequence ID" value="NZ_JPWF01000012.1"/>
</dbReference>
<dbReference type="Proteomes" id="UP000253226">
    <property type="component" value="Unassembled WGS sequence"/>
</dbReference>
<name>A0A367W1L0_9PROT</name>
<comment type="subcellular location">
    <subcellularLocation>
        <location evidence="1">Cell inner membrane</location>
        <topology evidence="1">Multi-pass membrane protein</topology>
    </subcellularLocation>
</comment>
<dbReference type="PANTHER" id="PTHR32089">
    <property type="entry name" value="METHYL-ACCEPTING CHEMOTAXIS PROTEIN MCPB"/>
    <property type="match status" value="1"/>
</dbReference>
<dbReference type="InterPro" id="IPR004089">
    <property type="entry name" value="MCPsignal_dom"/>
</dbReference>
<dbReference type="GO" id="GO:0004888">
    <property type="term" value="F:transmembrane signaling receptor activity"/>
    <property type="evidence" value="ECO:0007669"/>
    <property type="project" value="InterPro"/>
</dbReference>
<proteinExistence type="inferred from homology"/>
<dbReference type="GO" id="GO:0005886">
    <property type="term" value="C:plasma membrane"/>
    <property type="evidence" value="ECO:0007669"/>
    <property type="project" value="UniProtKB-SubCell"/>
</dbReference>
<dbReference type="SUPFAM" id="SSF58104">
    <property type="entry name" value="Methyl-accepting chemotaxis protein (MCP) signaling domain"/>
    <property type="match status" value="1"/>
</dbReference>
<protein>
    <submittedName>
        <fullName evidence="10">Chemotaxis protein</fullName>
    </submittedName>
</protein>
<keyword evidence="2" id="KW-1003">Cell membrane</keyword>
<dbReference type="PROSITE" id="PS50111">
    <property type="entry name" value="CHEMOTAXIS_TRANSDUC_2"/>
    <property type="match status" value="1"/>
</dbReference>
<evidence type="ECO:0000256" key="4">
    <source>
        <dbReference type="ARBA" id="ARBA00029447"/>
    </source>
</evidence>
<feature type="transmembrane region" description="Helical" evidence="6">
    <location>
        <begin position="15"/>
        <end position="39"/>
    </location>
</feature>
<dbReference type="Pfam" id="PF00672">
    <property type="entry name" value="HAMP"/>
    <property type="match status" value="1"/>
</dbReference>
<feature type="domain" description="T-SNARE coiled-coil homology" evidence="8">
    <location>
        <begin position="452"/>
        <end position="514"/>
    </location>
</feature>
<dbReference type="SMART" id="SM01358">
    <property type="entry name" value="HBM"/>
    <property type="match status" value="1"/>
</dbReference>
<dbReference type="InterPro" id="IPR003660">
    <property type="entry name" value="HAMP_dom"/>
</dbReference>
<dbReference type="PROSITE" id="PS50885">
    <property type="entry name" value="HAMP"/>
    <property type="match status" value="1"/>
</dbReference>
<dbReference type="AlphaFoldDB" id="A0A367W1L0"/>
<organism evidence="10 11">
    <name type="scientific">Thalassospira profundimaris</name>
    <dbReference type="NCBI Taxonomy" id="502049"/>
    <lineage>
        <taxon>Bacteria</taxon>
        <taxon>Pseudomonadati</taxon>
        <taxon>Pseudomonadota</taxon>
        <taxon>Alphaproteobacteria</taxon>
        <taxon>Rhodospirillales</taxon>
        <taxon>Thalassospiraceae</taxon>
        <taxon>Thalassospira</taxon>
    </lineage>
</organism>
<evidence type="ECO:0000256" key="2">
    <source>
        <dbReference type="ARBA" id="ARBA00022519"/>
    </source>
</evidence>
<dbReference type="InterPro" id="IPR000727">
    <property type="entry name" value="T_SNARE_dom"/>
</dbReference>
<evidence type="ECO:0000256" key="5">
    <source>
        <dbReference type="PROSITE-ProRule" id="PRU00284"/>
    </source>
</evidence>